<accession>A0ABQ8I677</accession>
<dbReference type="PANTHER" id="PTHR37610">
    <property type="entry name" value="CCHC-TYPE DOMAIN-CONTAINING PROTEIN"/>
    <property type="match status" value="1"/>
</dbReference>
<evidence type="ECO:0000256" key="1">
    <source>
        <dbReference type="SAM" id="MobiDB-lite"/>
    </source>
</evidence>
<name>A0ABQ8I677_9ROSI</name>
<keyword evidence="4" id="KW-1185">Reference proteome</keyword>
<gene>
    <name evidence="3" type="ORF">JRO89_XS04G0209400</name>
</gene>
<dbReference type="PANTHER" id="PTHR37610:SF97">
    <property type="entry name" value="RETROTRANSPOSON GAG DOMAIN-CONTAINING PROTEIN"/>
    <property type="match status" value="1"/>
</dbReference>
<feature type="domain" description="Retrotransposon Copia-like N-terminal" evidence="2">
    <location>
        <begin position="24"/>
        <end position="47"/>
    </location>
</feature>
<sequence length="88" mass="9475">MSTPTEKEKDPKSSSSSSSFMDPKAMIKALSAKNKAGFVDGSIPKPSSADSTLDLWKRCDDMVASWIMNAIILELAEDAIYTETAGDL</sequence>
<evidence type="ECO:0000313" key="4">
    <source>
        <dbReference type="Proteomes" id="UP000827721"/>
    </source>
</evidence>
<comment type="caution">
    <text evidence="3">The sequence shown here is derived from an EMBL/GenBank/DDBJ whole genome shotgun (WGS) entry which is preliminary data.</text>
</comment>
<feature type="region of interest" description="Disordered" evidence="1">
    <location>
        <begin position="1"/>
        <end position="22"/>
    </location>
</feature>
<organism evidence="3 4">
    <name type="scientific">Xanthoceras sorbifolium</name>
    <dbReference type="NCBI Taxonomy" id="99658"/>
    <lineage>
        <taxon>Eukaryota</taxon>
        <taxon>Viridiplantae</taxon>
        <taxon>Streptophyta</taxon>
        <taxon>Embryophyta</taxon>
        <taxon>Tracheophyta</taxon>
        <taxon>Spermatophyta</taxon>
        <taxon>Magnoliopsida</taxon>
        <taxon>eudicotyledons</taxon>
        <taxon>Gunneridae</taxon>
        <taxon>Pentapetalae</taxon>
        <taxon>rosids</taxon>
        <taxon>malvids</taxon>
        <taxon>Sapindales</taxon>
        <taxon>Sapindaceae</taxon>
        <taxon>Xanthoceroideae</taxon>
        <taxon>Xanthoceras</taxon>
    </lineage>
</organism>
<dbReference type="InterPro" id="IPR029472">
    <property type="entry name" value="Copia-like_N"/>
</dbReference>
<dbReference type="EMBL" id="JAFEMO010000004">
    <property type="protein sequence ID" value="KAH7572136.1"/>
    <property type="molecule type" value="Genomic_DNA"/>
</dbReference>
<reference evidence="3 4" key="1">
    <citation type="submission" date="2021-02" db="EMBL/GenBank/DDBJ databases">
        <title>Plant Genome Project.</title>
        <authorList>
            <person name="Zhang R.-G."/>
        </authorList>
    </citation>
    <scope>NUCLEOTIDE SEQUENCE [LARGE SCALE GENOMIC DNA]</scope>
    <source>
        <tissue evidence="3">Leaves</tissue>
    </source>
</reference>
<proteinExistence type="predicted"/>
<dbReference type="Proteomes" id="UP000827721">
    <property type="component" value="Unassembled WGS sequence"/>
</dbReference>
<evidence type="ECO:0000259" key="2">
    <source>
        <dbReference type="Pfam" id="PF14244"/>
    </source>
</evidence>
<protein>
    <recommendedName>
        <fullName evidence="2">Retrotransposon Copia-like N-terminal domain-containing protein</fullName>
    </recommendedName>
</protein>
<evidence type="ECO:0000313" key="3">
    <source>
        <dbReference type="EMBL" id="KAH7572136.1"/>
    </source>
</evidence>
<dbReference type="Pfam" id="PF14244">
    <property type="entry name" value="Retrotran_gag_3"/>
    <property type="match status" value="1"/>
</dbReference>
<feature type="compositionally biased region" description="Basic and acidic residues" evidence="1">
    <location>
        <begin position="1"/>
        <end position="12"/>
    </location>
</feature>